<sequence>MFQLQPIRDGRSTVGAWFAWASVDGRIKSLRLMSAADSCEWWRCLALKPSGLGGETRRAELCPPGPRLPPLTEAPALRLAEH</sequence>
<protein>
    <submittedName>
        <fullName evidence="2">Uncharacterized protein</fullName>
    </submittedName>
</protein>
<evidence type="ECO:0000256" key="1">
    <source>
        <dbReference type="SAM" id="MobiDB-lite"/>
    </source>
</evidence>
<gene>
    <name evidence="2" type="ORF">AAFF_G00291090</name>
</gene>
<feature type="region of interest" description="Disordered" evidence="1">
    <location>
        <begin position="61"/>
        <end position="82"/>
    </location>
</feature>
<comment type="caution">
    <text evidence="2">The sequence shown here is derived from an EMBL/GenBank/DDBJ whole genome shotgun (WGS) entry which is preliminary data.</text>
</comment>
<proteinExistence type="predicted"/>
<dbReference type="Proteomes" id="UP001221898">
    <property type="component" value="Unassembled WGS sequence"/>
</dbReference>
<organism evidence="2 3">
    <name type="scientific">Aldrovandia affinis</name>
    <dbReference type="NCBI Taxonomy" id="143900"/>
    <lineage>
        <taxon>Eukaryota</taxon>
        <taxon>Metazoa</taxon>
        <taxon>Chordata</taxon>
        <taxon>Craniata</taxon>
        <taxon>Vertebrata</taxon>
        <taxon>Euteleostomi</taxon>
        <taxon>Actinopterygii</taxon>
        <taxon>Neopterygii</taxon>
        <taxon>Teleostei</taxon>
        <taxon>Notacanthiformes</taxon>
        <taxon>Halosauridae</taxon>
        <taxon>Aldrovandia</taxon>
    </lineage>
</organism>
<name>A0AAD7R975_9TELE</name>
<accession>A0AAD7R975</accession>
<evidence type="ECO:0000313" key="2">
    <source>
        <dbReference type="EMBL" id="KAJ8372254.1"/>
    </source>
</evidence>
<reference evidence="2" key="1">
    <citation type="journal article" date="2023" name="Science">
        <title>Genome structures resolve the early diversification of teleost fishes.</title>
        <authorList>
            <person name="Parey E."/>
            <person name="Louis A."/>
            <person name="Montfort J."/>
            <person name="Bouchez O."/>
            <person name="Roques C."/>
            <person name="Iampietro C."/>
            <person name="Lluch J."/>
            <person name="Castinel A."/>
            <person name="Donnadieu C."/>
            <person name="Desvignes T."/>
            <person name="Floi Bucao C."/>
            <person name="Jouanno E."/>
            <person name="Wen M."/>
            <person name="Mejri S."/>
            <person name="Dirks R."/>
            <person name="Jansen H."/>
            <person name="Henkel C."/>
            <person name="Chen W.J."/>
            <person name="Zahm M."/>
            <person name="Cabau C."/>
            <person name="Klopp C."/>
            <person name="Thompson A.W."/>
            <person name="Robinson-Rechavi M."/>
            <person name="Braasch I."/>
            <person name="Lecointre G."/>
            <person name="Bobe J."/>
            <person name="Postlethwait J.H."/>
            <person name="Berthelot C."/>
            <person name="Roest Crollius H."/>
            <person name="Guiguen Y."/>
        </authorList>
    </citation>
    <scope>NUCLEOTIDE SEQUENCE</scope>
    <source>
        <strain evidence="2">NC1722</strain>
    </source>
</reference>
<evidence type="ECO:0000313" key="3">
    <source>
        <dbReference type="Proteomes" id="UP001221898"/>
    </source>
</evidence>
<dbReference type="EMBL" id="JAINUG010000409">
    <property type="protein sequence ID" value="KAJ8372254.1"/>
    <property type="molecule type" value="Genomic_DNA"/>
</dbReference>
<dbReference type="AlphaFoldDB" id="A0AAD7R975"/>
<keyword evidence="3" id="KW-1185">Reference proteome</keyword>